<accession>A0A2A2FBI9</accession>
<comment type="subunit">
    <text evidence="16">F-type ATPases have 2 components, F(1) - the catalytic core - and F(0) - the membrane proton channel. F(1) has five subunits: alpha(3), beta(3), gamma(1), delta(1), epsilon(1). F(0) has three main subunits: a(1), b(2) and c(10-14). The alpha and beta chains form an alternating ring which encloses part of the gamma chain. F(1) is attached to F(0) by a central stalk formed by the gamma and epsilon chains, while a peripheral stalk is formed by the delta and b chains.</text>
</comment>
<evidence type="ECO:0000256" key="1">
    <source>
        <dbReference type="ARBA" id="ARBA00005513"/>
    </source>
</evidence>
<evidence type="ECO:0000256" key="11">
    <source>
        <dbReference type="ARBA" id="ARBA00023310"/>
    </source>
</evidence>
<dbReference type="Pfam" id="PF00430">
    <property type="entry name" value="ATP-synt_B"/>
    <property type="match status" value="1"/>
</dbReference>
<dbReference type="GO" id="GO:0046933">
    <property type="term" value="F:proton-transporting ATP synthase activity, rotational mechanism"/>
    <property type="evidence" value="ECO:0007669"/>
    <property type="project" value="UniProtKB-UniRule"/>
</dbReference>
<dbReference type="RefSeq" id="WP_095616144.1">
    <property type="nucleotide sequence ID" value="NZ_NSKD01000001.1"/>
</dbReference>
<comment type="caution">
    <text evidence="19">The sequence shown here is derived from an EMBL/GenBank/DDBJ whole genome shotgun (WGS) entry which is preliminary data.</text>
</comment>
<evidence type="ECO:0000256" key="10">
    <source>
        <dbReference type="ARBA" id="ARBA00023136"/>
    </source>
</evidence>
<keyword evidence="3 16" id="KW-1003">Cell membrane</keyword>
<keyword evidence="4" id="KW-0997">Cell inner membrane</keyword>
<evidence type="ECO:0000313" key="19">
    <source>
        <dbReference type="EMBL" id="PAU82047.1"/>
    </source>
</evidence>
<evidence type="ECO:0000256" key="12">
    <source>
        <dbReference type="ARBA" id="ARBA00025198"/>
    </source>
</evidence>
<evidence type="ECO:0000313" key="20">
    <source>
        <dbReference type="Proteomes" id="UP000218896"/>
    </source>
</evidence>
<evidence type="ECO:0000256" key="3">
    <source>
        <dbReference type="ARBA" id="ARBA00022475"/>
    </source>
</evidence>
<dbReference type="InterPro" id="IPR002146">
    <property type="entry name" value="ATP_synth_b/b'su_bac/chlpt"/>
</dbReference>
<dbReference type="SUPFAM" id="SSF81573">
    <property type="entry name" value="F1F0 ATP synthase subunit B, membrane domain"/>
    <property type="match status" value="1"/>
</dbReference>
<keyword evidence="19" id="KW-0378">Hydrolase</keyword>
<dbReference type="OrthoDB" id="9788020at2"/>
<dbReference type="GO" id="GO:0046961">
    <property type="term" value="F:proton-transporting ATPase activity, rotational mechanism"/>
    <property type="evidence" value="ECO:0007669"/>
    <property type="project" value="TreeGrafter"/>
</dbReference>
<comment type="similarity">
    <text evidence="1 16 17">Belongs to the ATPase B chain family.</text>
</comment>
<keyword evidence="20" id="KW-1185">Reference proteome</keyword>
<evidence type="ECO:0000256" key="13">
    <source>
        <dbReference type="ARBA" id="ARBA00025614"/>
    </source>
</evidence>
<dbReference type="EMBL" id="NSKD01000001">
    <property type="protein sequence ID" value="PAU82047.1"/>
    <property type="molecule type" value="Genomic_DNA"/>
</dbReference>
<dbReference type="NCBIfam" id="NF004411">
    <property type="entry name" value="PRK05759.1-2"/>
    <property type="match status" value="1"/>
</dbReference>
<comment type="function">
    <text evidence="13">Component of the F(0) channel, it forms part of the peripheral stalk, linking F(1) to F(0). The b'-subunit is a diverged and duplicated form of b found in plants and photosynthetic bacteria.</text>
</comment>
<evidence type="ECO:0000256" key="6">
    <source>
        <dbReference type="ARBA" id="ARBA00022692"/>
    </source>
</evidence>
<evidence type="ECO:0000256" key="5">
    <source>
        <dbReference type="ARBA" id="ARBA00022547"/>
    </source>
</evidence>
<evidence type="ECO:0000256" key="9">
    <source>
        <dbReference type="ARBA" id="ARBA00023065"/>
    </source>
</evidence>
<dbReference type="HAMAP" id="MF_01398">
    <property type="entry name" value="ATP_synth_b_bprime"/>
    <property type="match status" value="1"/>
</dbReference>
<dbReference type="Proteomes" id="UP000218896">
    <property type="component" value="Unassembled WGS sequence"/>
</dbReference>
<evidence type="ECO:0000256" key="17">
    <source>
        <dbReference type="RuleBase" id="RU003848"/>
    </source>
</evidence>
<dbReference type="PANTHER" id="PTHR33445:SF1">
    <property type="entry name" value="ATP SYNTHASE SUBUNIT B"/>
    <property type="match status" value="1"/>
</dbReference>
<keyword evidence="8 16" id="KW-1133">Transmembrane helix</keyword>
<dbReference type="NCBIfam" id="TIGR01144">
    <property type="entry name" value="ATP_synt_b"/>
    <property type="match status" value="1"/>
</dbReference>
<feature type="coiled-coil region" evidence="18">
    <location>
        <begin position="47"/>
        <end position="126"/>
    </location>
</feature>
<dbReference type="Gene3D" id="1.20.5.620">
    <property type="entry name" value="F1F0 ATP synthase subunit B, membrane domain"/>
    <property type="match status" value="1"/>
</dbReference>
<evidence type="ECO:0000256" key="2">
    <source>
        <dbReference type="ARBA" id="ARBA00022448"/>
    </source>
</evidence>
<dbReference type="AlphaFoldDB" id="A0A2A2FBI9"/>
<dbReference type="CDD" id="cd06503">
    <property type="entry name" value="ATP-synt_Fo_b"/>
    <property type="match status" value="1"/>
</dbReference>
<reference evidence="19 20" key="1">
    <citation type="submission" date="2017-08" db="EMBL/GenBank/DDBJ databases">
        <title>Halovibrio sewagensis sp. nov., isolated from wastewater of high salinity.</title>
        <authorList>
            <person name="Dong X."/>
            <person name="Zhang G."/>
        </authorList>
    </citation>
    <scope>NUCLEOTIDE SEQUENCE [LARGE SCALE GENOMIC DNA]</scope>
    <source>
        <strain evidence="19 20">YL5-2</strain>
    </source>
</reference>
<dbReference type="NCBIfam" id="NF004413">
    <property type="entry name" value="PRK05759.1-4"/>
    <property type="match status" value="1"/>
</dbReference>
<keyword evidence="7 16" id="KW-0375">Hydrogen ion transport</keyword>
<gene>
    <name evidence="16" type="primary">atpF</name>
    <name evidence="19" type="ORF">CK501_02550</name>
</gene>
<evidence type="ECO:0000256" key="16">
    <source>
        <dbReference type="HAMAP-Rule" id="MF_01398"/>
    </source>
</evidence>
<comment type="subunit">
    <text evidence="14">F-type ATPases have 2 components, F(1) - the catalytic core - and F(0) - the membrane proton channel. F(1) has five subunits: alpha(3), beta(3), gamma(1), delta(1), epsilon(1). F(0) has four main subunits: a(1), b(2) and c(10-14). The alpha and beta chains form an alternating ring which encloses part of the gamma chain. F(1) is attached to F(0) by a central stalk formed by the gamma and epsilon chains, while a peripheral stalk is formed by the delta and b chains.</text>
</comment>
<dbReference type="GO" id="GO:0005886">
    <property type="term" value="C:plasma membrane"/>
    <property type="evidence" value="ECO:0007669"/>
    <property type="project" value="UniProtKB-SubCell"/>
</dbReference>
<evidence type="ECO:0000256" key="18">
    <source>
        <dbReference type="SAM" id="Coils"/>
    </source>
</evidence>
<organism evidence="19 20">
    <name type="scientific">Halovibrio salipaludis</name>
    <dbReference type="NCBI Taxonomy" id="2032626"/>
    <lineage>
        <taxon>Bacteria</taxon>
        <taxon>Pseudomonadati</taxon>
        <taxon>Pseudomonadota</taxon>
        <taxon>Gammaproteobacteria</taxon>
        <taxon>Oceanospirillales</taxon>
        <taxon>Halomonadaceae</taxon>
        <taxon>Halovibrio</taxon>
    </lineage>
</organism>
<dbReference type="GO" id="GO:0012505">
    <property type="term" value="C:endomembrane system"/>
    <property type="evidence" value="ECO:0007669"/>
    <property type="project" value="UniProtKB-SubCell"/>
</dbReference>
<keyword evidence="9 16" id="KW-0406">Ion transport</keyword>
<evidence type="ECO:0000256" key="7">
    <source>
        <dbReference type="ARBA" id="ARBA00022781"/>
    </source>
</evidence>
<name>A0A2A2FBI9_9GAMM</name>
<keyword evidence="11 16" id="KW-0066">ATP synthesis</keyword>
<comment type="subcellular location">
    <subcellularLocation>
        <location evidence="16">Cell membrane</location>
        <topology evidence="16">Single-pass membrane protein</topology>
    </subcellularLocation>
    <subcellularLocation>
        <location evidence="15">Endomembrane system</location>
        <topology evidence="15">Single-pass membrane protein</topology>
    </subcellularLocation>
</comment>
<sequence length="156" mass="17451">MNINLTMIGQTIGFFIFIVFCVKYVWPPLVQAMQDRQKKIADGLAASDRANQDLELAQQRATQELREARDEAATIVEKANKRANQIVEEAKTEAREQGDRLLAQARDEIEQERQQARDALRAEVATLAIAGAEKILESSVDAKAHSEMLDKLSAEL</sequence>
<evidence type="ECO:0000256" key="15">
    <source>
        <dbReference type="ARBA" id="ARBA00037847"/>
    </source>
</evidence>
<dbReference type="InterPro" id="IPR050059">
    <property type="entry name" value="ATP_synthase_B_chain"/>
</dbReference>
<dbReference type="GO" id="GO:0016787">
    <property type="term" value="F:hydrolase activity"/>
    <property type="evidence" value="ECO:0007669"/>
    <property type="project" value="UniProtKB-KW"/>
</dbReference>
<dbReference type="PANTHER" id="PTHR33445">
    <property type="entry name" value="ATP SYNTHASE SUBUNIT B', CHLOROPLASTIC"/>
    <property type="match status" value="1"/>
</dbReference>
<dbReference type="FunFam" id="1.20.5.620:FF:000001">
    <property type="entry name" value="ATP synthase subunit b"/>
    <property type="match status" value="1"/>
</dbReference>
<keyword evidence="6 16" id="KW-0812">Transmembrane</keyword>
<evidence type="ECO:0000256" key="4">
    <source>
        <dbReference type="ARBA" id="ARBA00022519"/>
    </source>
</evidence>
<comment type="function">
    <text evidence="12 16">F(1)F(0) ATP synthase produces ATP from ADP in the presence of a proton or sodium gradient. F-type ATPases consist of two structural domains, F(1) containing the extramembraneous catalytic core and F(0) containing the membrane proton channel, linked together by a central stalk and a peripheral stalk. During catalysis, ATP synthesis in the catalytic domain of F(1) is coupled via a rotary mechanism of the central stalk subunits to proton translocation.</text>
</comment>
<evidence type="ECO:0000256" key="8">
    <source>
        <dbReference type="ARBA" id="ARBA00022989"/>
    </source>
</evidence>
<keyword evidence="10 16" id="KW-0472">Membrane</keyword>
<feature type="transmembrane region" description="Helical" evidence="16">
    <location>
        <begin position="6"/>
        <end position="26"/>
    </location>
</feature>
<keyword evidence="2 16" id="KW-0813">Transport</keyword>
<keyword evidence="18" id="KW-0175">Coiled coil</keyword>
<dbReference type="GO" id="GO:0045259">
    <property type="term" value="C:proton-transporting ATP synthase complex"/>
    <property type="evidence" value="ECO:0007669"/>
    <property type="project" value="UniProtKB-KW"/>
</dbReference>
<evidence type="ECO:0000256" key="14">
    <source>
        <dbReference type="ARBA" id="ARBA00026054"/>
    </source>
</evidence>
<protein>
    <recommendedName>
        <fullName evidence="16">ATP synthase subunit b</fullName>
    </recommendedName>
    <alternativeName>
        <fullName evidence="16">ATP synthase F(0) sector subunit b</fullName>
    </alternativeName>
    <alternativeName>
        <fullName evidence="16">ATPase subunit I</fullName>
    </alternativeName>
    <alternativeName>
        <fullName evidence="16">F-type ATPase subunit b</fullName>
        <shortName evidence="16">F-ATPase subunit b</shortName>
    </alternativeName>
</protein>
<proteinExistence type="inferred from homology"/>
<dbReference type="InterPro" id="IPR028987">
    <property type="entry name" value="ATP_synth_B-like_membr_sf"/>
</dbReference>
<dbReference type="InterPro" id="IPR005864">
    <property type="entry name" value="ATP_synth_F0_bsu_bac"/>
</dbReference>
<keyword evidence="5 16" id="KW-0138">CF(0)</keyword>